<evidence type="ECO:0000256" key="4">
    <source>
        <dbReference type="ARBA" id="ARBA00022801"/>
    </source>
</evidence>
<dbReference type="PANTHER" id="PTHR31451:SF59">
    <property type="entry name" value="MANNAN ENDO-1,4-BETA-MANNOSIDASE"/>
    <property type="match status" value="1"/>
</dbReference>
<comment type="caution">
    <text evidence="7">The sequence shown here is derived from an EMBL/GenBank/DDBJ whole genome shotgun (WGS) entry which is preliminary data.</text>
</comment>
<dbReference type="OrthoDB" id="406631at2759"/>
<dbReference type="Proteomes" id="UP000015453">
    <property type="component" value="Unassembled WGS sequence"/>
</dbReference>
<organism evidence="7 8">
    <name type="scientific">Genlisea aurea</name>
    <dbReference type="NCBI Taxonomy" id="192259"/>
    <lineage>
        <taxon>Eukaryota</taxon>
        <taxon>Viridiplantae</taxon>
        <taxon>Streptophyta</taxon>
        <taxon>Embryophyta</taxon>
        <taxon>Tracheophyta</taxon>
        <taxon>Spermatophyta</taxon>
        <taxon>Magnoliopsida</taxon>
        <taxon>eudicotyledons</taxon>
        <taxon>Gunneridae</taxon>
        <taxon>Pentapetalae</taxon>
        <taxon>asterids</taxon>
        <taxon>lamiids</taxon>
        <taxon>Lamiales</taxon>
        <taxon>Lentibulariaceae</taxon>
        <taxon>Genlisea</taxon>
    </lineage>
</organism>
<dbReference type="AlphaFoldDB" id="S8C0Z9"/>
<keyword evidence="5" id="KW-0326">Glycosidase</keyword>
<sequence>LLVGYAAAGDDAFVKSGGDHFVLRGSEFVFNGFNAYWMMHVATDPSARDKVTQVFSQASAVGLTVCRTWAFSDGGYGALQKSPGVYDERALDFVISEANKHGIRLILSFVNNYKDFGGRPQYVQWARNAGVQINGGDDEFYTNPTVKDYYKNHVAKVVNRVNSITRIAYKDDPTIMAWELINEPRCQADYSGKTLN</sequence>
<keyword evidence="8" id="KW-1185">Reference proteome</keyword>
<accession>S8C0Z9</accession>
<evidence type="ECO:0000256" key="5">
    <source>
        <dbReference type="ARBA" id="ARBA00023295"/>
    </source>
</evidence>
<comment type="similarity">
    <text evidence="2">Belongs to the glycosyl hydrolase 5 (cellulase A) family.</text>
</comment>
<evidence type="ECO:0000313" key="7">
    <source>
        <dbReference type="EMBL" id="EPS60450.1"/>
    </source>
</evidence>
<reference evidence="7 8" key="1">
    <citation type="journal article" date="2013" name="BMC Genomics">
        <title>The miniature genome of a carnivorous plant Genlisea aurea contains a low number of genes and short non-coding sequences.</title>
        <authorList>
            <person name="Leushkin E.V."/>
            <person name="Sutormin R.A."/>
            <person name="Nabieva E.R."/>
            <person name="Penin A.A."/>
            <person name="Kondrashov A.S."/>
            <person name="Logacheva M.D."/>
        </authorList>
    </citation>
    <scope>NUCLEOTIDE SEQUENCE [LARGE SCALE GENOMIC DNA]</scope>
</reference>
<dbReference type="Pfam" id="PF26410">
    <property type="entry name" value="GH5_mannosidase"/>
    <property type="match status" value="1"/>
</dbReference>
<evidence type="ECO:0000259" key="6">
    <source>
        <dbReference type="Pfam" id="PF26410"/>
    </source>
</evidence>
<dbReference type="SUPFAM" id="SSF51445">
    <property type="entry name" value="(Trans)glycosidases"/>
    <property type="match status" value="1"/>
</dbReference>
<proteinExistence type="inferred from homology"/>
<dbReference type="PANTHER" id="PTHR31451">
    <property type="match status" value="1"/>
</dbReference>
<keyword evidence="4" id="KW-0378">Hydrolase</keyword>
<gene>
    <name evidence="7" type="ORF">M569_14353</name>
</gene>
<dbReference type="InterPro" id="IPR045053">
    <property type="entry name" value="MAN-like"/>
</dbReference>
<dbReference type="GO" id="GO:0016985">
    <property type="term" value="F:mannan endo-1,4-beta-mannosidase activity"/>
    <property type="evidence" value="ECO:0007669"/>
    <property type="project" value="UniProtKB-EC"/>
</dbReference>
<protein>
    <recommendedName>
        <fullName evidence="3">mannan endo-1,4-beta-mannosidase</fullName>
        <ecNumber evidence="3">3.2.1.78</ecNumber>
    </recommendedName>
</protein>
<comment type="catalytic activity">
    <reaction evidence="1">
        <text>Random hydrolysis of (1-&gt;4)-beta-D-mannosidic linkages in mannans, galactomannans and glucomannans.</text>
        <dbReference type="EC" id="3.2.1.78"/>
    </reaction>
</comment>
<dbReference type="InterPro" id="IPR001547">
    <property type="entry name" value="Glyco_hydro_5"/>
</dbReference>
<name>S8C0Z9_9LAMI</name>
<dbReference type="InterPro" id="IPR017853">
    <property type="entry name" value="GH"/>
</dbReference>
<feature type="domain" description="Glycoside hydrolase family 5" evidence="6">
    <location>
        <begin position="12"/>
        <end position="186"/>
    </location>
</feature>
<feature type="non-terminal residue" evidence="7">
    <location>
        <position position="196"/>
    </location>
</feature>
<feature type="non-terminal residue" evidence="7">
    <location>
        <position position="1"/>
    </location>
</feature>
<evidence type="ECO:0000256" key="1">
    <source>
        <dbReference type="ARBA" id="ARBA00001678"/>
    </source>
</evidence>
<evidence type="ECO:0000313" key="8">
    <source>
        <dbReference type="Proteomes" id="UP000015453"/>
    </source>
</evidence>
<dbReference type="EC" id="3.2.1.78" evidence="3"/>
<dbReference type="EMBL" id="AUSU01007565">
    <property type="protein sequence ID" value="EPS60450.1"/>
    <property type="molecule type" value="Genomic_DNA"/>
</dbReference>
<evidence type="ECO:0000256" key="3">
    <source>
        <dbReference type="ARBA" id="ARBA00012706"/>
    </source>
</evidence>
<evidence type="ECO:0000256" key="2">
    <source>
        <dbReference type="ARBA" id="ARBA00005641"/>
    </source>
</evidence>
<dbReference type="Gene3D" id="3.20.20.80">
    <property type="entry name" value="Glycosidases"/>
    <property type="match status" value="1"/>
</dbReference>